<dbReference type="AlphaFoldDB" id="A0A2P2R5H6"/>
<evidence type="ECO:0000256" key="1">
    <source>
        <dbReference type="SAM" id="MobiDB-lite"/>
    </source>
</evidence>
<organism evidence="2">
    <name type="scientific">Rhizophora mucronata</name>
    <name type="common">Asiatic mangrove</name>
    <dbReference type="NCBI Taxonomy" id="61149"/>
    <lineage>
        <taxon>Eukaryota</taxon>
        <taxon>Viridiplantae</taxon>
        <taxon>Streptophyta</taxon>
        <taxon>Embryophyta</taxon>
        <taxon>Tracheophyta</taxon>
        <taxon>Spermatophyta</taxon>
        <taxon>Magnoliopsida</taxon>
        <taxon>eudicotyledons</taxon>
        <taxon>Gunneridae</taxon>
        <taxon>Pentapetalae</taxon>
        <taxon>rosids</taxon>
        <taxon>fabids</taxon>
        <taxon>Malpighiales</taxon>
        <taxon>Rhizophoraceae</taxon>
        <taxon>Rhizophora</taxon>
    </lineage>
</organism>
<proteinExistence type="predicted"/>
<feature type="region of interest" description="Disordered" evidence="1">
    <location>
        <begin position="1"/>
        <end position="22"/>
    </location>
</feature>
<evidence type="ECO:0000313" key="2">
    <source>
        <dbReference type="EMBL" id="MBX74434.1"/>
    </source>
</evidence>
<reference evidence="2" key="1">
    <citation type="submission" date="2018-02" db="EMBL/GenBank/DDBJ databases">
        <title>Rhizophora mucronata_Transcriptome.</title>
        <authorList>
            <person name="Meera S.P."/>
            <person name="Sreeshan A."/>
            <person name="Augustine A."/>
        </authorList>
    </citation>
    <scope>NUCLEOTIDE SEQUENCE</scope>
    <source>
        <tissue evidence="2">Leaf</tissue>
    </source>
</reference>
<accession>A0A2P2R5H6</accession>
<protein>
    <submittedName>
        <fullName evidence="2">Uncharacterized protein</fullName>
    </submittedName>
</protein>
<sequence length="22" mass="2699">MCPRLTDSSFPEEEEEKQTKKW</sequence>
<dbReference type="EMBL" id="GGEC01093950">
    <property type="protein sequence ID" value="MBX74434.1"/>
    <property type="molecule type" value="Transcribed_RNA"/>
</dbReference>
<name>A0A2P2R5H6_RHIMU</name>